<evidence type="ECO:0000313" key="3">
    <source>
        <dbReference type="Proteomes" id="UP000271974"/>
    </source>
</evidence>
<comment type="caution">
    <text evidence="2">The sequence shown here is derived from an EMBL/GenBank/DDBJ whole genome shotgun (WGS) entry which is preliminary data.</text>
</comment>
<feature type="non-terminal residue" evidence="2">
    <location>
        <position position="1"/>
    </location>
</feature>
<name>A0A433SQU1_ELYCH</name>
<keyword evidence="3" id="KW-1185">Reference proteome</keyword>
<evidence type="ECO:0000313" key="2">
    <source>
        <dbReference type="EMBL" id="RUS71613.1"/>
    </source>
</evidence>
<dbReference type="EMBL" id="RQTK01001187">
    <property type="protein sequence ID" value="RUS71613.1"/>
    <property type="molecule type" value="Genomic_DNA"/>
</dbReference>
<dbReference type="Proteomes" id="UP000271974">
    <property type="component" value="Unassembled WGS sequence"/>
</dbReference>
<feature type="transmembrane region" description="Helical" evidence="1">
    <location>
        <begin position="116"/>
        <end position="134"/>
    </location>
</feature>
<dbReference type="AlphaFoldDB" id="A0A433SQU1"/>
<feature type="transmembrane region" description="Helical" evidence="1">
    <location>
        <begin position="6"/>
        <end position="33"/>
    </location>
</feature>
<keyword evidence="1" id="KW-0812">Transmembrane</keyword>
<protein>
    <submittedName>
        <fullName evidence="2">Uncharacterized protein</fullName>
    </submittedName>
</protein>
<gene>
    <name evidence="2" type="ORF">EGW08_020624</name>
</gene>
<proteinExistence type="predicted"/>
<feature type="non-terminal residue" evidence="2">
    <location>
        <position position="155"/>
    </location>
</feature>
<accession>A0A433SQU1</accession>
<keyword evidence="1" id="KW-1133">Transmembrane helix</keyword>
<reference evidence="2 3" key="1">
    <citation type="submission" date="2019-01" db="EMBL/GenBank/DDBJ databases">
        <title>A draft genome assembly of the solar-powered sea slug Elysia chlorotica.</title>
        <authorList>
            <person name="Cai H."/>
            <person name="Li Q."/>
            <person name="Fang X."/>
            <person name="Li J."/>
            <person name="Curtis N.E."/>
            <person name="Altenburger A."/>
            <person name="Shibata T."/>
            <person name="Feng M."/>
            <person name="Maeda T."/>
            <person name="Schwartz J.A."/>
            <person name="Shigenobu S."/>
            <person name="Lundholm N."/>
            <person name="Nishiyama T."/>
            <person name="Yang H."/>
            <person name="Hasebe M."/>
            <person name="Li S."/>
            <person name="Pierce S.K."/>
            <person name="Wang J."/>
        </authorList>
    </citation>
    <scope>NUCLEOTIDE SEQUENCE [LARGE SCALE GENOMIC DNA]</scope>
    <source>
        <strain evidence="2">EC2010</strain>
        <tissue evidence="2">Whole organism of an adult</tissue>
    </source>
</reference>
<sequence>SSEQGLQWLFIVLGVFFLNFVILEPLVIAGAAIASIHLYPTPTVIEECIERFTGVAQDLDYKHWMEDFRLSDRRRTCFIHTQATPDTVGLFHLHNKIHKALTRVTKLPQITFHKGVYWLIFYTMCALVLVNIQSDIFRSNQQKNHIKSTLMLPPL</sequence>
<keyword evidence="1" id="KW-0472">Membrane</keyword>
<dbReference type="OrthoDB" id="6205489at2759"/>
<organism evidence="2 3">
    <name type="scientific">Elysia chlorotica</name>
    <name type="common">Eastern emerald elysia</name>
    <name type="synonym">Sea slug</name>
    <dbReference type="NCBI Taxonomy" id="188477"/>
    <lineage>
        <taxon>Eukaryota</taxon>
        <taxon>Metazoa</taxon>
        <taxon>Spiralia</taxon>
        <taxon>Lophotrochozoa</taxon>
        <taxon>Mollusca</taxon>
        <taxon>Gastropoda</taxon>
        <taxon>Heterobranchia</taxon>
        <taxon>Euthyneura</taxon>
        <taxon>Panpulmonata</taxon>
        <taxon>Sacoglossa</taxon>
        <taxon>Placobranchoidea</taxon>
        <taxon>Plakobranchidae</taxon>
        <taxon>Elysia</taxon>
    </lineage>
</organism>
<evidence type="ECO:0000256" key="1">
    <source>
        <dbReference type="SAM" id="Phobius"/>
    </source>
</evidence>